<gene>
    <name evidence="1" type="ORF">LCGC14_2148410</name>
</gene>
<feature type="non-terminal residue" evidence="1">
    <location>
        <position position="1"/>
    </location>
</feature>
<sequence length="117" mass="13130">TTDRLRYWMWQNRQVTVVPATENGLLQFDYLSILPDLTGPSSPLLVDMSVSVLAYRAVADAKEARGQKEEATRFFALAQNFADKIVNIQVKNQQFVARRGQPEHGGRGAYNYPSGVI</sequence>
<comment type="caution">
    <text evidence="1">The sequence shown here is derived from an EMBL/GenBank/DDBJ whole genome shotgun (WGS) entry which is preliminary data.</text>
</comment>
<name>A0A0F9G9A1_9ZZZZ</name>
<organism evidence="1">
    <name type="scientific">marine sediment metagenome</name>
    <dbReference type="NCBI Taxonomy" id="412755"/>
    <lineage>
        <taxon>unclassified sequences</taxon>
        <taxon>metagenomes</taxon>
        <taxon>ecological metagenomes</taxon>
    </lineage>
</organism>
<accession>A0A0F9G9A1</accession>
<evidence type="ECO:0000313" key="1">
    <source>
        <dbReference type="EMBL" id="KKL66100.1"/>
    </source>
</evidence>
<protein>
    <submittedName>
        <fullName evidence="1">Uncharacterized protein</fullName>
    </submittedName>
</protein>
<dbReference type="AlphaFoldDB" id="A0A0F9G9A1"/>
<dbReference type="EMBL" id="LAZR01027313">
    <property type="protein sequence ID" value="KKL66100.1"/>
    <property type="molecule type" value="Genomic_DNA"/>
</dbReference>
<reference evidence="1" key="1">
    <citation type="journal article" date="2015" name="Nature">
        <title>Complex archaea that bridge the gap between prokaryotes and eukaryotes.</title>
        <authorList>
            <person name="Spang A."/>
            <person name="Saw J.H."/>
            <person name="Jorgensen S.L."/>
            <person name="Zaremba-Niedzwiedzka K."/>
            <person name="Martijn J."/>
            <person name="Lind A.E."/>
            <person name="van Eijk R."/>
            <person name="Schleper C."/>
            <person name="Guy L."/>
            <person name="Ettema T.J."/>
        </authorList>
    </citation>
    <scope>NUCLEOTIDE SEQUENCE</scope>
</reference>
<proteinExistence type="predicted"/>